<name>A0A1H5YR12_9FLAO</name>
<accession>A0A1H5YR12</accession>
<evidence type="ECO:0000313" key="2">
    <source>
        <dbReference type="Proteomes" id="UP000236738"/>
    </source>
</evidence>
<sequence length="29" mass="3351">MVFFLKNIFVIAANYYTKSSKKLNVVPSK</sequence>
<reference evidence="2" key="1">
    <citation type="submission" date="2016-10" db="EMBL/GenBank/DDBJ databases">
        <authorList>
            <person name="Varghese N."/>
            <person name="Submissions S."/>
        </authorList>
    </citation>
    <scope>NUCLEOTIDE SEQUENCE [LARGE SCALE GENOMIC DNA]</scope>
    <source>
        <strain evidence="2">DSM 21580</strain>
    </source>
</reference>
<organism evidence="1 2">
    <name type="scientific">Halpernia humi</name>
    <dbReference type="NCBI Taxonomy" id="493375"/>
    <lineage>
        <taxon>Bacteria</taxon>
        <taxon>Pseudomonadati</taxon>
        <taxon>Bacteroidota</taxon>
        <taxon>Flavobacteriia</taxon>
        <taxon>Flavobacteriales</taxon>
        <taxon>Weeksellaceae</taxon>
        <taxon>Chryseobacterium group</taxon>
        <taxon>Halpernia</taxon>
    </lineage>
</organism>
<protein>
    <submittedName>
        <fullName evidence="1">Uncharacterized protein</fullName>
    </submittedName>
</protein>
<keyword evidence="2" id="KW-1185">Reference proteome</keyword>
<proteinExistence type="predicted"/>
<dbReference type="EMBL" id="FNUS01000004">
    <property type="protein sequence ID" value="SEG26230.1"/>
    <property type="molecule type" value="Genomic_DNA"/>
</dbReference>
<dbReference type="Proteomes" id="UP000236738">
    <property type="component" value="Unassembled WGS sequence"/>
</dbReference>
<evidence type="ECO:0000313" key="1">
    <source>
        <dbReference type="EMBL" id="SEG26230.1"/>
    </source>
</evidence>
<gene>
    <name evidence="1" type="ORF">SAMN05421847_1817</name>
</gene>
<dbReference type="AlphaFoldDB" id="A0A1H5YR12"/>